<keyword evidence="2" id="KW-1185">Reference proteome</keyword>
<sequence length="133" mass="14539">MENDPVNWVDPFGLMPEVPGDGTVVDPDDGLSAAEKDLAASRELSIKDEEIMKETLHKQELVGIAEIVVGGIGIFAGGNVPAAFVMADGAIRYTKAKYAKEFYSTRDSIRFISELSTPAVKNLAEELWERHDD</sequence>
<dbReference type="EMBL" id="MWQY01000039">
    <property type="protein sequence ID" value="ORC29876.1"/>
    <property type="molecule type" value="Genomic_DNA"/>
</dbReference>
<evidence type="ECO:0000313" key="2">
    <source>
        <dbReference type="Proteomes" id="UP000192343"/>
    </source>
</evidence>
<evidence type="ECO:0000313" key="1">
    <source>
        <dbReference type="EMBL" id="ORC29876.1"/>
    </source>
</evidence>
<dbReference type="AlphaFoldDB" id="A0A1Y1RTY9"/>
<gene>
    <name evidence="1" type="ORF">B4O97_18780</name>
</gene>
<name>A0A1Y1RTY9_9SPIO</name>
<comment type="caution">
    <text evidence="1">The sequence shown here is derived from an EMBL/GenBank/DDBJ whole genome shotgun (WGS) entry which is preliminary data.</text>
</comment>
<dbReference type="Proteomes" id="UP000192343">
    <property type="component" value="Unassembled WGS sequence"/>
</dbReference>
<organism evidence="1 2">
    <name type="scientific">Marispirochaeta aestuarii</name>
    <dbReference type="NCBI Taxonomy" id="1963862"/>
    <lineage>
        <taxon>Bacteria</taxon>
        <taxon>Pseudomonadati</taxon>
        <taxon>Spirochaetota</taxon>
        <taxon>Spirochaetia</taxon>
        <taxon>Spirochaetales</taxon>
        <taxon>Spirochaetaceae</taxon>
        <taxon>Marispirochaeta</taxon>
    </lineage>
</organism>
<accession>A0A1Y1RTY9</accession>
<protein>
    <submittedName>
        <fullName evidence="1">Uncharacterized protein</fullName>
    </submittedName>
</protein>
<proteinExistence type="predicted"/>
<reference evidence="1 2" key="1">
    <citation type="submission" date="2017-03" db="EMBL/GenBank/DDBJ databases">
        <title>Draft Genome sequence of Marispirochaeta sp. strain JC444.</title>
        <authorList>
            <person name="Shivani Y."/>
            <person name="Subhash Y."/>
            <person name="Sasikala C."/>
            <person name="Ramana C."/>
        </authorList>
    </citation>
    <scope>NUCLEOTIDE SEQUENCE [LARGE SCALE GENOMIC DNA]</scope>
    <source>
        <strain evidence="1 2">JC444</strain>
    </source>
</reference>